<sequence>MIHATNCTVIAIDEEGINVPKAENPKIKLKLRGKRFNVTYQDLRPTSPDNKHISQAFTILIAKFIARYTPGSNEWPEQGEMLLEIRKNMPSDRPLKARKTDTRPLGVFDVNEGVEKGVILGDWLTSNNLRAARRDRVDDVNSMERLDYAKEQSCLWHYALQATHMLMRAYYSNATTNPSSLAAHKGLLRRVWDVKSQITQLLSH</sequence>
<keyword evidence="3" id="KW-1185">Reference proteome</keyword>
<feature type="domain" description="DUF6589" evidence="1">
    <location>
        <begin position="118"/>
        <end position="191"/>
    </location>
</feature>
<organism evidence="2 3">
    <name type="scientific">Galerina marginata (strain CBS 339.88)</name>
    <dbReference type="NCBI Taxonomy" id="685588"/>
    <lineage>
        <taxon>Eukaryota</taxon>
        <taxon>Fungi</taxon>
        <taxon>Dikarya</taxon>
        <taxon>Basidiomycota</taxon>
        <taxon>Agaricomycotina</taxon>
        <taxon>Agaricomycetes</taxon>
        <taxon>Agaricomycetidae</taxon>
        <taxon>Agaricales</taxon>
        <taxon>Agaricineae</taxon>
        <taxon>Strophariaceae</taxon>
        <taxon>Galerina</taxon>
    </lineage>
</organism>
<evidence type="ECO:0000313" key="3">
    <source>
        <dbReference type="Proteomes" id="UP000027222"/>
    </source>
</evidence>
<dbReference type="HOGENOM" id="CLU_1343337_0_0_1"/>
<proteinExistence type="predicted"/>
<dbReference type="Pfam" id="PF20231">
    <property type="entry name" value="DUF6589"/>
    <property type="match status" value="1"/>
</dbReference>
<protein>
    <recommendedName>
        <fullName evidence="1">DUF6589 domain-containing protein</fullName>
    </recommendedName>
</protein>
<evidence type="ECO:0000313" key="2">
    <source>
        <dbReference type="EMBL" id="KDR71953.1"/>
    </source>
</evidence>
<dbReference type="InterPro" id="IPR046496">
    <property type="entry name" value="DUF6589"/>
</dbReference>
<dbReference type="OrthoDB" id="3207600at2759"/>
<name>A0A067SYZ7_GALM3</name>
<dbReference type="Proteomes" id="UP000027222">
    <property type="component" value="Unassembled WGS sequence"/>
</dbReference>
<dbReference type="STRING" id="685588.A0A067SYZ7"/>
<dbReference type="EMBL" id="KL142390">
    <property type="protein sequence ID" value="KDR71953.1"/>
    <property type="molecule type" value="Genomic_DNA"/>
</dbReference>
<gene>
    <name evidence="2" type="ORF">GALMADRAFT_213447</name>
</gene>
<reference evidence="3" key="1">
    <citation type="journal article" date="2014" name="Proc. Natl. Acad. Sci. U.S.A.">
        <title>Extensive sampling of basidiomycete genomes demonstrates inadequacy of the white-rot/brown-rot paradigm for wood decay fungi.</title>
        <authorList>
            <person name="Riley R."/>
            <person name="Salamov A.A."/>
            <person name="Brown D.W."/>
            <person name="Nagy L.G."/>
            <person name="Floudas D."/>
            <person name="Held B.W."/>
            <person name="Levasseur A."/>
            <person name="Lombard V."/>
            <person name="Morin E."/>
            <person name="Otillar R."/>
            <person name="Lindquist E.A."/>
            <person name="Sun H."/>
            <person name="LaButti K.M."/>
            <person name="Schmutz J."/>
            <person name="Jabbour D."/>
            <person name="Luo H."/>
            <person name="Baker S.E."/>
            <person name="Pisabarro A.G."/>
            <person name="Walton J.D."/>
            <person name="Blanchette R.A."/>
            <person name="Henrissat B."/>
            <person name="Martin F."/>
            <person name="Cullen D."/>
            <person name="Hibbett D.S."/>
            <person name="Grigoriev I.V."/>
        </authorList>
    </citation>
    <scope>NUCLEOTIDE SEQUENCE [LARGE SCALE GENOMIC DNA]</scope>
    <source>
        <strain evidence="3">CBS 339.88</strain>
    </source>
</reference>
<evidence type="ECO:0000259" key="1">
    <source>
        <dbReference type="Pfam" id="PF20231"/>
    </source>
</evidence>
<accession>A0A067SYZ7</accession>
<dbReference type="AlphaFoldDB" id="A0A067SYZ7"/>